<reference evidence="1 2" key="1">
    <citation type="submission" date="2024-01" db="EMBL/GenBank/DDBJ databases">
        <title>Genome assemblies of Stephania.</title>
        <authorList>
            <person name="Yang L."/>
        </authorList>
    </citation>
    <scope>NUCLEOTIDE SEQUENCE [LARGE SCALE GENOMIC DNA]</scope>
    <source>
        <strain evidence="1">YNDBR</strain>
        <tissue evidence="1">Leaf</tissue>
    </source>
</reference>
<dbReference type="Proteomes" id="UP001420932">
    <property type="component" value="Unassembled WGS sequence"/>
</dbReference>
<evidence type="ECO:0000313" key="1">
    <source>
        <dbReference type="EMBL" id="KAK9128298.1"/>
    </source>
</evidence>
<dbReference type="AlphaFoldDB" id="A0AAP0J8J0"/>
<gene>
    <name evidence="1" type="ORF">Syun_017095</name>
</gene>
<dbReference type="EMBL" id="JBBNAF010000007">
    <property type="protein sequence ID" value="KAK9128298.1"/>
    <property type="molecule type" value="Genomic_DNA"/>
</dbReference>
<keyword evidence="2" id="KW-1185">Reference proteome</keyword>
<name>A0AAP0J8J0_9MAGN</name>
<organism evidence="1 2">
    <name type="scientific">Stephania yunnanensis</name>
    <dbReference type="NCBI Taxonomy" id="152371"/>
    <lineage>
        <taxon>Eukaryota</taxon>
        <taxon>Viridiplantae</taxon>
        <taxon>Streptophyta</taxon>
        <taxon>Embryophyta</taxon>
        <taxon>Tracheophyta</taxon>
        <taxon>Spermatophyta</taxon>
        <taxon>Magnoliopsida</taxon>
        <taxon>Ranunculales</taxon>
        <taxon>Menispermaceae</taxon>
        <taxon>Menispermoideae</taxon>
        <taxon>Cissampelideae</taxon>
        <taxon>Stephania</taxon>
    </lineage>
</organism>
<accession>A0AAP0J8J0</accession>
<comment type="caution">
    <text evidence="1">The sequence shown here is derived from an EMBL/GenBank/DDBJ whole genome shotgun (WGS) entry which is preliminary data.</text>
</comment>
<sequence>MVRVPVQICLTKEGLQRNEGTCVTRVSPLSITDPSLIFREGFSMEWEDRCHPCVTRIRRRDL</sequence>
<proteinExistence type="predicted"/>
<protein>
    <submittedName>
        <fullName evidence="1">Uncharacterized protein</fullName>
    </submittedName>
</protein>
<evidence type="ECO:0000313" key="2">
    <source>
        <dbReference type="Proteomes" id="UP001420932"/>
    </source>
</evidence>